<organism evidence="4 5">
    <name type="scientific">Bacteroides ovatus</name>
    <dbReference type="NCBI Taxonomy" id="28116"/>
    <lineage>
        <taxon>Bacteria</taxon>
        <taxon>Pseudomonadati</taxon>
        <taxon>Bacteroidota</taxon>
        <taxon>Bacteroidia</taxon>
        <taxon>Bacteroidales</taxon>
        <taxon>Bacteroidaceae</taxon>
        <taxon>Bacteroides</taxon>
    </lineage>
</organism>
<dbReference type="SUPFAM" id="SSF46894">
    <property type="entry name" value="C-terminal effector domain of the bipartite response regulators"/>
    <property type="match status" value="1"/>
</dbReference>
<dbReference type="RefSeq" id="WP_074558834.1">
    <property type="nucleotide sequence ID" value="NZ_FMYE01000030.1"/>
</dbReference>
<accession>A0A1G6G7R1</accession>
<keyword evidence="1" id="KW-0812">Transmembrane</keyword>
<gene>
    <name evidence="4" type="ORF">SAMN05192581_103026</name>
</gene>
<evidence type="ECO:0000259" key="3">
    <source>
        <dbReference type="Pfam" id="PF19904"/>
    </source>
</evidence>
<keyword evidence="1" id="KW-0472">Membrane</keyword>
<evidence type="ECO:0000256" key="1">
    <source>
        <dbReference type="SAM" id="Phobius"/>
    </source>
</evidence>
<evidence type="ECO:0000256" key="2">
    <source>
        <dbReference type="SAM" id="SignalP"/>
    </source>
</evidence>
<keyword evidence="1" id="KW-1133">Transmembrane helix</keyword>
<dbReference type="GO" id="GO:0006355">
    <property type="term" value="P:regulation of DNA-templated transcription"/>
    <property type="evidence" value="ECO:0007669"/>
    <property type="project" value="InterPro"/>
</dbReference>
<dbReference type="GO" id="GO:0003677">
    <property type="term" value="F:DNA binding"/>
    <property type="evidence" value="ECO:0007669"/>
    <property type="project" value="InterPro"/>
</dbReference>
<dbReference type="Proteomes" id="UP000183670">
    <property type="component" value="Unassembled WGS sequence"/>
</dbReference>
<feature type="domain" description="DUF6377" evidence="3">
    <location>
        <begin position="258"/>
        <end position="513"/>
    </location>
</feature>
<dbReference type="EMBL" id="FMYE01000030">
    <property type="protein sequence ID" value="SDB77919.1"/>
    <property type="molecule type" value="Genomic_DNA"/>
</dbReference>
<proteinExistence type="predicted"/>
<feature type="transmembrane region" description="Helical" evidence="1">
    <location>
        <begin position="330"/>
        <end position="352"/>
    </location>
</feature>
<keyword evidence="2" id="KW-0732">Signal</keyword>
<dbReference type="InterPro" id="IPR016032">
    <property type="entry name" value="Sig_transdc_resp-reg_C-effctor"/>
</dbReference>
<dbReference type="Pfam" id="PF19904">
    <property type="entry name" value="DUF6377"/>
    <property type="match status" value="1"/>
</dbReference>
<feature type="chain" id="PRO_5010346744" description="DUF6377 domain-containing protein" evidence="2">
    <location>
        <begin position="21"/>
        <end position="549"/>
    </location>
</feature>
<dbReference type="PROSITE" id="PS51257">
    <property type="entry name" value="PROKAR_LIPOPROTEIN"/>
    <property type="match status" value="1"/>
</dbReference>
<evidence type="ECO:0000313" key="4">
    <source>
        <dbReference type="EMBL" id="SDB77919.1"/>
    </source>
</evidence>
<evidence type="ECO:0000313" key="5">
    <source>
        <dbReference type="Proteomes" id="UP000183670"/>
    </source>
</evidence>
<name>A0A1G6G7R1_BACOV</name>
<sequence>MKKNCLLCFLLFFSCHSAFAGESLDSLLNVLDKTIKEADTYVQIKENKLHELKKKARKTSPFSVERYNLNNDIYLEYKAYSSDSALHYLNENMLLARQLNDKERELKIQLELSYLLSSIGMYMEAADILNLIDRQTLPSSLWGYYYTCYEHVYFEAGAAQPRYKMFASRYAKLSHAYRDSMQVTLDPSSATYLWLRETQLREAGKYDEALEFSDRRLAEASFGTPQYALVAYQRFRLFESMGKKDEHLYYLVLSAISDVRSAIKEQSSLMVLAQELNSKGDLKRAYDYINFSWEISQFYKTRLRSWMNITPLSMINGNYQDIIKQQNRELLIYITCVALLALLLVIALIYIYRQMKALSIAKKGLQEVNERLFSLNEELEEVNCYLRSTNLELSESNLIKEAYIARFFKLCSVYVDRLQAYRKLVNKKLQRGQVAELLKMTHLSNDIVTVEVQELYANFDSAFLHLFPNFVESLNALLLPEEQIVLKPDELLNTELRIFALIRLGIKDSSQIAELLHYSVNTIYNYRSRVKTKARVSRDDFEDLVAKIR</sequence>
<feature type="signal peptide" evidence="2">
    <location>
        <begin position="1"/>
        <end position="20"/>
    </location>
</feature>
<dbReference type="AlphaFoldDB" id="A0A1G6G7R1"/>
<protein>
    <recommendedName>
        <fullName evidence="3">DUF6377 domain-containing protein</fullName>
    </recommendedName>
</protein>
<dbReference type="InterPro" id="IPR045957">
    <property type="entry name" value="DUF6377"/>
</dbReference>
<reference evidence="4 5" key="1">
    <citation type="submission" date="2016-10" db="EMBL/GenBank/DDBJ databases">
        <authorList>
            <person name="de Groot N.N."/>
        </authorList>
    </citation>
    <scope>NUCLEOTIDE SEQUENCE [LARGE SCALE GENOMIC DNA]</scope>
    <source>
        <strain evidence="4 5">NLAE-zl-C500</strain>
    </source>
</reference>